<dbReference type="Gene3D" id="3.40.50.10140">
    <property type="entry name" value="Toll/interleukin-1 receptor homology (TIR) domain"/>
    <property type="match status" value="1"/>
</dbReference>
<protein>
    <submittedName>
        <fullName evidence="2">Sulphatase-modifying factor protein</fullName>
    </submittedName>
</protein>
<dbReference type="HOGENOM" id="CLU_401037_0_0_10"/>
<dbReference type="InterPro" id="IPR051043">
    <property type="entry name" value="Sulfatase_Mod_Factor_Kinase"/>
</dbReference>
<dbReference type="GO" id="GO:0007165">
    <property type="term" value="P:signal transduction"/>
    <property type="evidence" value="ECO:0007669"/>
    <property type="project" value="InterPro"/>
</dbReference>
<evidence type="ECO:0000313" key="2">
    <source>
        <dbReference type="EMBL" id="AEE54306.1"/>
    </source>
</evidence>
<accession>F4KRB9</accession>
<name>F4KRB9_HALH1</name>
<dbReference type="InterPro" id="IPR042095">
    <property type="entry name" value="SUMF_sf"/>
</dbReference>
<dbReference type="OrthoDB" id="9768004at2"/>
<dbReference type="STRING" id="760192.Halhy_6490"/>
<keyword evidence="3" id="KW-1185">Reference proteome</keyword>
<dbReference type="InterPro" id="IPR005532">
    <property type="entry name" value="SUMF_dom"/>
</dbReference>
<dbReference type="InterPro" id="IPR016187">
    <property type="entry name" value="CTDL_fold"/>
</dbReference>
<dbReference type="GO" id="GO:0120147">
    <property type="term" value="F:formylglycine-generating oxidase activity"/>
    <property type="evidence" value="ECO:0007669"/>
    <property type="project" value="TreeGrafter"/>
</dbReference>
<dbReference type="InterPro" id="IPR045439">
    <property type="entry name" value="EAD11"/>
</dbReference>
<dbReference type="PANTHER" id="PTHR23150">
    <property type="entry name" value="SULFATASE MODIFYING FACTOR 1, 2"/>
    <property type="match status" value="1"/>
</dbReference>
<dbReference type="RefSeq" id="WP_013768823.1">
    <property type="nucleotide sequence ID" value="NC_015510.1"/>
</dbReference>
<dbReference type="PROSITE" id="PS50104">
    <property type="entry name" value="TIR"/>
    <property type="match status" value="1"/>
</dbReference>
<reference key="2">
    <citation type="submission" date="2011-04" db="EMBL/GenBank/DDBJ databases">
        <title>Complete sequence of chromosome of Haliscomenobacter hydrossis DSM 1100.</title>
        <authorList>
            <consortium name="US DOE Joint Genome Institute (JGI-PGF)"/>
            <person name="Lucas S."/>
            <person name="Han J."/>
            <person name="Lapidus A."/>
            <person name="Bruce D."/>
            <person name="Goodwin L."/>
            <person name="Pitluck S."/>
            <person name="Peters L."/>
            <person name="Kyrpides N."/>
            <person name="Mavromatis K."/>
            <person name="Ivanova N."/>
            <person name="Ovchinnikova G."/>
            <person name="Pagani I."/>
            <person name="Daligault H."/>
            <person name="Detter J.C."/>
            <person name="Han C."/>
            <person name="Land M."/>
            <person name="Hauser L."/>
            <person name="Markowitz V."/>
            <person name="Cheng J.-F."/>
            <person name="Hugenholtz P."/>
            <person name="Woyke T."/>
            <person name="Wu D."/>
            <person name="Verbarg S."/>
            <person name="Frueling A."/>
            <person name="Brambilla E."/>
            <person name="Klenk H.-P."/>
            <person name="Eisen J.A."/>
        </authorList>
    </citation>
    <scope>NUCLEOTIDE SEQUENCE</scope>
    <source>
        <strain>DSM 1100</strain>
    </source>
</reference>
<proteinExistence type="predicted"/>
<dbReference type="Pfam" id="PF19964">
    <property type="entry name" value="EAD11"/>
    <property type="match status" value="1"/>
</dbReference>
<organism evidence="2 3">
    <name type="scientific">Haliscomenobacter hydrossis (strain ATCC 27775 / DSM 1100 / LMG 10767 / O)</name>
    <dbReference type="NCBI Taxonomy" id="760192"/>
    <lineage>
        <taxon>Bacteria</taxon>
        <taxon>Pseudomonadati</taxon>
        <taxon>Bacteroidota</taxon>
        <taxon>Saprospiria</taxon>
        <taxon>Saprospirales</taxon>
        <taxon>Haliscomenobacteraceae</taxon>
        <taxon>Haliscomenobacter</taxon>
    </lineage>
</organism>
<evidence type="ECO:0000259" key="1">
    <source>
        <dbReference type="PROSITE" id="PS50104"/>
    </source>
</evidence>
<dbReference type="InterPro" id="IPR000157">
    <property type="entry name" value="TIR_dom"/>
</dbReference>
<dbReference type="eggNOG" id="COG1262">
    <property type="taxonomic scope" value="Bacteria"/>
</dbReference>
<evidence type="ECO:0000313" key="3">
    <source>
        <dbReference type="Proteomes" id="UP000008461"/>
    </source>
</evidence>
<sequence>MTKEEIKKFIAEDQTTEVLDQLLALVNAYLLVHPKDQTASKIQHVLLVNAGKFRGLNQERVLGILKREDEQTTTAQVQAAMLYVIEELPEKVWQTKTESDKTSVPHSEDFDFDIFLSFSSKDRESARLIWEMLRGLGFRIFLSDEALKAHAGMSFLDRIDWALRRSQHFLLLCTPTAVQSQWVKLECETFFTRFHLAKPSQRRFFIFERGGKKWLGDVYQNLQTLDEIQTLVEILRAQLGQAGSVIPMAIGHAFDAQNSNLQQTKPSIEQRLGKEQEKLEKAAAQAISNPTITRTLDFEVIKKAKLLQDFYQTYGENASTLQFLKLHSEVVREFGAISETDLNDLIEEIHDKEIKRNEIIASVIPQTIKTFVADHKGKWSRRDELFFLDELSNRYGKILDKPALAVLLDDARVKFQAILQDFVLIKGGEFMMGAPDEEADARADEKPQHQVRLTDFYLSKYPTTLAQFEEFILATGYQTDADQSGGSDFWNGKNWELQAGVNWTYDVHGAQQKDKQHPVIHVSWNDARAYCDWLEQRLSLPIRLPREAEWEYACRAGTTTPFNTGANLTTVQANYDGNYPYADFPKGTYLGRTSPIGLYPPNAWGLYDMHGNVLEWCEDWYSETYYNECKKQGVVADPEGSSAGSARVLRGGSWLSFARHCRTAYRFWNGSVYRSAGVGFRPVWSL</sequence>
<dbReference type="KEGG" id="hhy:Halhy_6490"/>
<dbReference type="AlphaFoldDB" id="F4KRB9"/>
<dbReference type="Proteomes" id="UP000008461">
    <property type="component" value="Chromosome"/>
</dbReference>
<dbReference type="EMBL" id="CP002691">
    <property type="protein sequence ID" value="AEE54306.1"/>
    <property type="molecule type" value="Genomic_DNA"/>
</dbReference>
<reference evidence="2 3" key="1">
    <citation type="journal article" date="2011" name="Stand. Genomic Sci.">
        <title>Complete genome sequence of Haliscomenobacter hydrossis type strain (O).</title>
        <authorList>
            <consortium name="US DOE Joint Genome Institute (JGI-PGF)"/>
            <person name="Daligault H."/>
            <person name="Lapidus A."/>
            <person name="Zeytun A."/>
            <person name="Nolan M."/>
            <person name="Lucas S."/>
            <person name="Del Rio T.G."/>
            <person name="Tice H."/>
            <person name="Cheng J.F."/>
            <person name="Tapia R."/>
            <person name="Han C."/>
            <person name="Goodwin L."/>
            <person name="Pitluck S."/>
            <person name="Liolios K."/>
            <person name="Pagani I."/>
            <person name="Ivanova N."/>
            <person name="Huntemann M."/>
            <person name="Mavromatis K."/>
            <person name="Mikhailova N."/>
            <person name="Pati A."/>
            <person name="Chen A."/>
            <person name="Palaniappan K."/>
            <person name="Land M."/>
            <person name="Hauser L."/>
            <person name="Brambilla E.M."/>
            <person name="Rohde M."/>
            <person name="Verbarg S."/>
            <person name="Goker M."/>
            <person name="Bristow J."/>
            <person name="Eisen J.A."/>
            <person name="Markowitz V."/>
            <person name="Hugenholtz P."/>
            <person name="Kyrpides N.C."/>
            <person name="Klenk H.P."/>
            <person name="Woyke T."/>
        </authorList>
    </citation>
    <scope>NUCLEOTIDE SEQUENCE [LARGE SCALE GENOMIC DNA]</scope>
    <source>
        <strain evidence="3">ATCC 27775 / DSM 1100 / LMG 10767 / O</strain>
    </source>
</reference>
<feature type="domain" description="TIR" evidence="1">
    <location>
        <begin position="110"/>
        <end position="243"/>
    </location>
</feature>
<dbReference type="Gene3D" id="3.90.1580.10">
    <property type="entry name" value="paralog of FGE (formylglycine-generating enzyme)"/>
    <property type="match status" value="1"/>
</dbReference>
<gene>
    <name evidence="2" type="ordered locus">Halhy_6490</name>
</gene>
<dbReference type="Pfam" id="PF13676">
    <property type="entry name" value="TIR_2"/>
    <property type="match status" value="1"/>
</dbReference>
<dbReference type="InterPro" id="IPR035897">
    <property type="entry name" value="Toll_tir_struct_dom_sf"/>
</dbReference>
<dbReference type="PANTHER" id="PTHR23150:SF19">
    <property type="entry name" value="FORMYLGLYCINE-GENERATING ENZYME"/>
    <property type="match status" value="1"/>
</dbReference>
<dbReference type="SUPFAM" id="SSF52200">
    <property type="entry name" value="Toll/Interleukin receptor TIR domain"/>
    <property type="match status" value="1"/>
</dbReference>
<dbReference type="Pfam" id="PF03781">
    <property type="entry name" value="FGE-sulfatase"/>
    <property type="match status" value="1"/>
</dbReference>
<dbReference type="SUPFAM" id="SSF56436">
    <property type="entry name" value="C-type lectin-like"/>
    <property type="match status" value="1"/>
</dbReference>